<feature type="repeat" description="Pumilio" evidence="2">
    <location>
        <begin position="809"/>
        <end position="844"/>
    </location>
</feature>
<dbReference type="Gene3D" id="1.25.10.10">
    <property type="entry name" value="Leucine-rich Repeat Variant"/>
    <property type="match status" value="1"/>
</dbReference>
<feature type="repeat" description="Pumilio" evidence="2">
    <location>
        <begin position="737"/>
        <end position="772"/>
    </location>
</feature>
<feature type="repeat" description="Pumilio" evidence="2">
    <location>
        <begin position="656"/>
        <end position="694"/>
    </location>
</feature>
<evidence type="ECO:0000256" key="2">
    <source>
        <dbReference type="PROSITE-ProRule" id="PRU00317"/>
    </source>
</evidence>
<dbReference type="SMART" id="SM00025">
    <property type="entry name" value="Pumilio"/>
    <property type="match status" value="8"/>
</dbReference>
<feature type="region of interest" description="Disordered" evidence="3">
    <location>
        <begin position="172"/>
        <end position="221"/>
    </location>
</feature>
<dbReference type="EMBL" id="OZ037944">
    <property type="protein sequence ID" value="CAL1696763.1"/>
    <property type="molecule type" value="Genomic_DNA"/>
</dbReference>
<dbReference type="Pfam" id="PF00806">
    <property type="entry name" value="PUF"/>
    <property type="match status" value="8"/>
</dbReference>
<feature type="domain" description="PUM-HD" evidence="4">
    <location>
        <begin position="563"/>
        <end position="908"/>
    </location>
</feature>
<dbReference type="SUPFAM" id="SSF48371">
    <property type="entry name" value="ARM repeat"/>
    <property type="match status" value="1"/>
</dbReference>
<keyword evidence="1" id="KW-0677">Repeat</keyword>
<reference evidence="6" key="1">
    <citation type="submission" date="2024-04" db="EMBL/GenBank/DDBJ databases">
        <authorList>
            <person name="Shaw F."/>
            <person name="Minotto A."/>
        </authorList>
    </citation>
    <scope>NUCLEOTIDE SEQUENCE [LARGE SCALE GENOMIC DNA]</scope>
</reference>
<dbReference type="InterPro" id="IPR011989">
    <property type="entry name" value="ARM-like"/>
</dbReference>
<evidence type="ECO:0000259" key="4">
    <source>
        <dbReference type="PROSITE" id="PS50303"/>
    </source>
</evidence>
<evidence type="ECO:0000256" key="3">
    <source>
        <dbReference type="SAM" id="MobiDB-lite"/>
    </source>
</evidence>
<feature type="repeat" description="Pumilio" evidence="2">
    <location>
        <begin position="584"/>
        <end position="619"/>
    </location>
</feature>
<dbReference type="PROSITE" id="PS50302">
    <property type="entry name" value="PUM"/>
    <property type="match status" value="8"/>
</dbReference>
<dbReference type="CDD" id="cd07920">
    <property type="entry name" value="Pumilio"/>
    <property type="match status" value="1"/>
</dbReference>
<feature type="region of interest" description="Disordered" evidence="3">
    <location>
        <begin position="42"/>
        <end position="62"/>
    </location>
</feature>
<feature type="compositionally biased region" description="Low complexity" evidence="3">
    <location>
        <begin position="147"/>
        <end position="156"/>
    </location>
</feature>
<feature type="repeat" description="Pumilio" evidence="2">
    <location>
        <begin position="773"/>
        <end position="808"/>
    </location>
</feature>
<organism evidence="5 6">
    <name type="scientific">Somion occarium</name>
    <dbReference type="NCBI Taxonomy" id="3059160"/>
    <lineage>
        <taxon>Eukaryota</taxon>
        <taxon>Fungi</taxon>
        <taxon>Dikarya</taxon>
        <taxon>Basidiomycota</taxon>
        <taxon>Agaricomycotina</taxon>
        <taxon>Agaricomycetes</taxon>
        <taxon>Polyporales</taxon>
        <taxon>Cerrenaceae</taxon>
        <taxon>Somion</taxon>
    </lineage>
</organism>
<evidence type="ECO:0000313" key="6">
    <source>
        <dbReference type="Proteomes" id="UP001497453"/>
    </source>
</evidence>
<proteinExistence type="predicted"/>
<sequence length="1033" mass="112976">MHVISARLTRSLTLTALAQSVLSVVFIWHKSIHFLSSFSMSSPTTPANGHSSDDDRKQGPPAFLDLADSAARYGTNANDISIRTLKRMEHERQRVLQRKMFEDQMRALEQQQAKELLTIPLENQHLAVSAPTTPPRINAILHNGEHSPGLGSGLSQSSVDAEILSRAVGSVSDKRKSVTYAPSVNNSPENGSSNGLTSFARPGGAKSMPASRRTSASEHDEDLAGHLEGLSLAGQRVPTPSGNVPQQILISANGRYLGDGIMYGNQLNAGMMLDQQLDQEMHNAMRNLPTSDEDKFMHGYPRKLSTSSAALDLAPLSQTPSRSSLVGRTVDNREKTSEWPQFTGNRRPDGRNERRNVTNPTLGVSALNELSPKGSGTASGTATPHIQHMPQGMMQGLSSRRGSPLGMTEDIITTARSVPATPLPGGPGSTPLLKAPTTPQSAEAQNLQALLNAQSGRNLNESPVSELRPSLTRMPSAQFDAGTLAFNASVDEAAQYGVDATFDVNNAIDNARYGSYAYDNARAPSSAGAGSTALYHHNGTRYGLGMNGRPGGADGKMNGLHGPKHKRGDIDREFNRFAGMRLEDLVGEIPALCKDQHGCRYLQKKLEEGVPEHRDMIFRETFSHFAELMTDPFGNYLCQKLLEYSTDDQRNVICESVAQDLVNISLNMHGTRAVQKMIDFLSTRRQADPKYNVQIHSIIVALSLSVVVLIKDLNGNHVIQKCLNKLAPEDNQFIYNAVAANCVEVATHRHGCCVLQRCIDHASDNQRIQLVNEITYNALTLVQDPYGNYVVQYILDLNDNRFSDAVIRQFTGNVCALSVQKFSSNVIEKCVRVAEHNTRKMLIGELLNRTRLEKLLRDSYGNYCVQTALDYAEPAQRALLVEGIRPVLPLIRNTPYGKRIQNKLQREQVDGYGGGYNGGMRSQGINPQIAHQPLHHANHLEPYGVQNGLYPQQNGSNLHAQGGHIHALQGHSIDSYVLQNHHNHSPGMTPPHSHSTGFSGVPTYANQHATFPISGTNGSLNDHYQQPAFGYSM</sequence>
<feature type="repeat" description="Pumilio" evidence="2">
    <location>
        <begin position="701"/>
        <end position="736"/>
    </location>
</feature>
<dbReference type="PANTHER" id="PTHR12537">
    <property type="entry name" value="RNA BINDING PROTEIN PUMILIO-RELATED"/>
    <property type="match status" value="1"/>
</dbReference>
<dbReference type="Proteomes" id="UP001497453">
    <property type="component" value="Chromosome 1"/>
</dbReference>
<dbReference type="PANTHER" id="PTHR12537:SF13">
    <property type="entry name" value="PUMILIO HOMOLOGY DOMAIN FAMILY MEMBER 4"/>
    <property type="match status" value="1"/>
</dbReference>
<feature type="repeat" description="Pumilio" evidence="2">
    <location>
        <begin position="845"/>
        <end position="882"/>
    </location>
</feature>
<accession>A0ABP1CPW3</accession>
<dbReference type="InterPro" id="IPR016024">
    <property type="entry name" value="ARM-type_fold"/>
</dbReference>
<feature type="repeat" description="Pumilio" evidence="2">
    <location>
        <begin position="620"/>
        <end position="655"/>
    </location>
</feature>
<feature type="region of interest" description="Disordered" evidence="3">
    <location>
        <begin position="309"/>
        <end position="382"/>
    </location>
</feature>
<feature type="compositionally biased region" description="Polar residues" evidence="3">
    <location>
        <begin position="316"/>
        <end position="326"/>
    </location>
</feature>
<dbReference type="InterPro" id="IPR033133">
    <property type="entry name" value="PUM-HD"/>
</dbReference>
<feature type="compositionally biased region" description="Basic and acidic residues" evidence="3">
    <location>
        <begin position="346"/>
        <end position="356"/>
    </location>
</feature>
<name>A0ABP1CPW3_9APHY</name>
<protein>
    <recommendedName>
        <fullName evidence="4">PUM-HD domain-containing protein</fullName>
    </recommendedName>
</protein>
<feature type="region of interest" description="Disordered" evidence="3">
    <location>
        <begin position="137"/>
        <end position="156"/>
    </location>
</feature>
<evidence type="ECO:0000313" key="5">
    <source>
        <dbReference type="EMBL" id="CAL1696763.1"/>
    </source>
</evidence>
<feature type="compositionally biased region" description="Polar residues" evidence="3">
    <location>
        <begin position="180"/>
        <end position="197"/>
    </location>
</feature>
<dbReference type="PROSITE" id="PS50303">
    <property type="entry name" value="PUM_HD"/>
    <property type="match status" value="1"/>
</dbReference>
<dbReference type="InterPro" id="IPR033712">
    <property type="entry name" value="Pumilio_RNA-bd"/>
</dbReference>
<gene>
    <name evidence="5" type="ORF">GFSPODELE1_LOCUS1329</name>
</gene>
<evidence type="ECO:0000256" key="1">
    <source>
        <dbReference type="ARBA" id="ARBA00022737"/>
    </source>
</evidence>
<dbReference type="InterPro" id="IPR001313">
    <property type="entry name" value="Pumilio_RNA-bd_rpt"/>
</dbReference>
<keyword evidence="6" id="KW-1185">Reference proteome</keyword>